<evidence type="ECO:0000256" key="5">
    <source>
        <dbReference type="ARBA" id="ARBA00023136"/>
    </source>
</evidence>
<dbReference type="GO" id="GO:0005886">
    <property type="term" value="C:plasma membrane"/>
    <property type="evidence" value="ECO:0007669"/>
    <property type="project" value="TreeGrafter"/>
</dbReference>
<evidence type="ECO:0000256" key="2">
    <source>
        <dbReference type="ARBA" id="ARBA00022448"/>
    </source>
</evidence>
<dbReference type="PANTHER" id="PTHR11616">
    <property type="entry name" value="SODIUM/CHLORIDE DEPENDENT TRANSPORTER"/>
    <property type="match status" value="1"/>
</dbReference>
<dbReference type="AlphaFoldDB" id="A0A4U1EBE2"/>
<evidence type="ECO:0000313" key="8">
    <source>
        <dbReference type="EMBL" id="TKC33414.1"/>
    </source>
</evidence>
<protein>
    <recommendedName>
        <fullName evidence="10">Transporter</fullName>
    </recommendedName>
</protein>
<comment type="caution">
    <text evidence="8">The sequence shown here is derived from an EMBL/GenBank/DDBJ whole genome shotgun (WGS) entry which is preliminary data.</text>
</comment>
<dbReference type="SUPFAM" id="SSF161070">
    <property type="entry name" value="SNF-like"/>
    <property type="match status" value="1"/>
</dbReference>
<evidence type="ECO:0008006" key="10">
    <source>
        <dbReference type="Google" id="ProtNLM"/>
    </source>
</evidence>
<feature type="compositionally biased region" description="Polar residues" evidence="7">
    <location>
        <begin position="1"/>
        <end position="13"/>
    </location>
</feature>
<name>A0A4U1EBE2_MONMO</name>
<dbReference type="InterPro" id="IPR037272">
    <property type="entry name" value="SNS_sf"/>
</dbReference>
<organism evidence="8 9">
    <name type="scientific">Monodon monoceros</name>
    <name type="common">Narwhal</name>
    <name type="synonym">Ceratodon monodon</name>
    <dbReference type="NCBI Taxonomy" id="40151"/>
    <lineage>
        <taxon>Eukaryota</taxon>
        <taxon>Metazoa</taxon>
        <taxon>Chordata</taxon>
        <taxon>Craniata</taxon>
        <taxon>Vertebrata</taxon>
        <taxon>Euteleostomi</taxon>
        <taxon>Mammalia</taxon>
        <taxon>Eutheria</taxon>
        <taxon>Laurasiatheria</taxon>
        <taxon>Artiodactyla</taxon>
        <taxon>Whippomorpha</taxon>
        <taxon>Cetacea</taxon>
        <taxon>Odontoceti</taxon>
        <taxon>Monodontidae</taxon>
        <taxon>Monodon</taxon>
    </lineage>
</organism>
<evidence type="ECO:0000313" key="9">
    <source>
        <dbReference type="Proteomes" id="UP000308365"/>
    </source>
</evidence>
<feature type="binding site" evidence="6">
    <location>
        <position position="47"/>
    </location>
    <ligand>
        <name>Na(+)</name>
        <dbReference type="ChEBI" id="CHEBI:29101"/>
        <label>1</label>
    </ligand>
</feature>
<evidence type="ECO:0000256" key="6">
    <source>
        <dbReference type="PIRSR" id="PIRSR600175-1"/>
    </source>
</evidence>
<evidence type="ECO:0000256" key="4">
    <source>
        <dbReference type="ARBA" id="ARBA00022989"/>
    </source>
</evidence>
<keyword evidence="4" id="KW-1133">Transmembrane helix</keyword>
<keyword evidence="5" id="KW-0472">Membrane</keyword>
<keyword evidence="2" id="KW-0813">Transport</keyword>
<keyword evidence="6" id="KW-0479">Metal-binding</keyword>
<gene>
    <name evidence="8" type="ORF">EI555_020498</name>
</gene>
<evidence type="ECO:0000256" key="3">
    <source>
        <dbReference type="ARBA" id="ARBA00022692"/>
    </source>
</evidence>
<evidence type="ECO:0000256" key="7">
    <source>
        <dbReference type="SAM" id="MobiDB-lite"/>
    </source>
</evidence>
<dbReference type="Pfam" id="PF00209">
    <property type="entry name" value="SNF"/>
    <property type="match status" value="1"/>
</dbReference>
<evidence type="ECO:0000256" key="1">
    <source>
        <dbReference type="ARBA" id="ARBA00004141"/>
    </source>
</evidence>
<reference evidence="9" key="1">
    <citation type="journal article" date="2019" name="IScience">
        <title>Narwhal Genome Reveals Long-Term Low Genetic Diversity despite Current Large Abundance Size.</title>
        <authorList>
            <person name="Westbury M.V."/>
            <person name="Petersen B."/>
            <person name="Garde E."/>
            <person name="Heide-Jorgensen M.P."/>
            <person name="Lorenzen E.D."/>
        </authorList>
    </citation>
    <scope>NUCLEOTIDE SEQUENCE [LARGE SCALE GENOMIC DNA]</scope>
</reference>
<keyword evidence="6" id="KW-0915">Sodium</keyword>
<dbReference type="GO" id="GO:0005332">
    <property type="term" value="F:gamma-aminobutyric acid:sodium:chloride symporter activity"/>
    <property type="evidence" value="ECO:0007669"/>
    <property type="project" value="TreeGrafter"/>
</dbReference>
<dbReference type="InterPro" id="IPR000175">
    <property type="entry name" value="Na/ntran_symport"/>
</dbReference>
<feature type="binding site" evidence="6">
    <location>
        <position position="50"/>
    </location>
    <ligand>
        <name>Na(+)</name>
        <dbReference type="ChEBI" id="CHEBI:29101"/>
        <label>1</label>
    </ligand>
</feature>
<dbReference type="EMBL" id="RWIC01003696">
    <property type="protein sequence ID" value="TKC33414.1"/>
    <property type="molecule type" value="Genomic_DNA"/>
</dbReference>
<comment type="subcellular location">
    <subcellularLocation>
        <location evidence="1">Membrane</location>
        <topology evidence="1">Multi-pass membrane protein</topology>
    </subcellularLocation>
</comment>
<feature type="region of interest" description="Disordered" evidence="7">
    <location>
        <begin position="1"/>
        <end position="20"/>
    </location>
</feature>
<feature type="binding site" evidence="6">
    <location>
        <position position="54"/>
    </location>
    <ligand>
        <name>Na(+)</name>
        <dbReference type="ChEBI" id="CHEBI:29101"/>
        <label>1</label>
    </ligand>
</feature>
<keyword evidence="3" id="KW-0812">Transmembrane</keyword>
<feature type="non-terminal residue" evidence="8">
    <location>
        <position position="97"/>
    </location>
</feature>
<accession>A0A4U1EBE2</accession>
<dbReference type="GO" id="GO:0042995">
    <property type="term" value="C:cell projection"/>
    <property type="evidence" value="ECO:0007669"/>
    <property type="project" value="TreeGrafter"/>
</dbReference>
<dbReference type="Proteomes" id="UP000308365">
    <property type="component" value="Unassembled WGS sequence"/>
</dbReference>
<proteinExistence type="predicted"/>
<sequence>MDSRVSSTTSNGETKPVCPGMEKAGEAGALQRGHWNNKVEFVLSVAGEIVGLGNVWRFPYLCYKNGGARVPHFTSRLFVKRGRRPPMTGPFTADMGK</sequence>
<dbReference type="GO" id="GO:0046872">
    <property type="term" value="F:metal ion binding"/>
    <property type="evidence" value="ECO:0007669"/>
    <property type="project" value="UniProtKB-KW"/>
</dbReference>
<dbReference type="PROSITE" id="PS50267">
    <property type="entry name" value="NA_NEUROTRAN_SYMP_3"/>
    <property type="match status" value="1"/>
</dbReference>
<dbReference type="PANTHER" id="PTHR11616:SF111">
    <property type="entry name" value="SODIUM- AND CHLORIDE-DEPENDENT GABA TRANSPORTER 2"/>
    <property type="match status" value="1"/>
</dbReference>